<name>A0ABV2TPD8_9RHOO</name>
<dbReference type="Proteomes" id="UP001549691">
    <property type="component" value="Unassembled WGS sequence"/>
</dbReference>
<evidence type="ECO:0000256" key="1">
    <source>
        <dbReference type="SAM" id="SignalP"/>
    </source>
</evidence>
<dbReference type="EMBL" id="JBEWZI010000011">
    <property type="protein sequence ID" value="MET7014892.1"/>
    <property type="molecule type" value="Genomic_DNA"/>
</dbReference>
<evidence type="ECO:0000313" key="2">
    <source>
        <dbReference type="EMBL" id="MET7014892.1"/>
    </source>
</evidence>
<gene>
    <name evidence="2" type="ORF">ABXR19_11885</name>
</gene>
<keyword evidence="1" id="KW-0732">Signal</keyword>
<protein>
    <submittedName>
        <fullName evidence="2">Uncharacterized protein</fullName>
    </submittedName>
</protein>
<reference evidence="2 3" key="1">
    <citation type="submission" date="2024-07" db="EMBL/GenBank/DDBJ databases">
        <title>Uliginosibacterium flavum JJ3220;KACC:17644.</title>
        <authorList>
            <person name="Kim M.K."/>
        </authorList>
    </citation>
    <scope>NUCLEOTIDE SEQUENCE [LARGE SCALE GENOMIC DNA]</scope>
    <source>
        <strain evidence="2 3">KACC:17644</strain>
    </source>
</reference>
<feature type="signal peptide" evidence="1">
    <location>
        <begin position="1"/>
        <end position="18"/>
    </location>
</feature>
<comment type="caution">
    <text evidence="2">The sequence shown here is derived from an EMBL/GenBank/DDBJ whole genome shotgun (WGS) entry which is preliminary data.</text>
</comment>
<proteinExistence type="predicted"/>
<organism evidence="2 3">
    <name type="scientific">Uliginosibacterium flavum</name>
    <dbReference type="NCBI Taxonomy" id="1396831"/>
    <lineage>
        <taxon>Bacteria</taxon>
        <taxon>Pseudomonadati</taxon>
        <taxon>Pseudomonadota</taxon>
        <taxon>Betaproteobacteria</taxon>
        <taxon>Rhodocyclales</taxon>
        <taxon>Zoogloeaceae</taxon>
        <taxon>Uliginosibacterium</taxon>
    </lineage>
</organism>
<sequence>MKAIFVIGLLSFAATAQADVSGKYTKQNGEVVIRQKGQSVDFSINSVTGQGGFPTTCGLEGKLAMIDAERATYTSPDKSESCSATLKFAGDDLEVSTRNCASACAERAVGSMDGAYRKKRLSK</sequence>
<feature type="chain" id="PRO_5046632510" evidence="1">
    <location>
        <begin position="19"/>
        <end position="123"/>
    </location>
</feature>
<evidence type="ECO:0000313" key="3">
    <source>
        <dbReference type="Proteomes" id="UP001549691"/>
    </source>
</evidence>
<keyword evidence="3" id="KW-1185">Reference proteome</keyword>
<dbReference type="RefSeq" id="WP_354601351.1">
    <property type="nucleotide sequence ID" value="NZ_JBEWZI010000011.1"/>
</dbReference>
<accession>A0ABV2TPD8</accession>